<dbReference type="EMBL" id="VBOS01000236">
    <property type="protein sequence ID" value="TMQ55011.1"/>
    <property type="molecule type" value="Genomic_DNA"/>
</dbReference>
<dbReference type="PANTHER" id="PTHR30386:SF24">
    <property type="entry name" value="MULTIDRUG RESISTANCE EFFLUX PUMP"/>
    <property type="match status" value="1"/>
</dbReference>
<organism evidence="5 6">
    <name type="scientific">Eiseniibacteriota bacterium</name>
    <dbReference type="NCBI Taxonomy" id="2212470"/>
    <lineage>
        <taxon>Bacteria</taxon>
        <taxon>Candidatus Eiseniibacteriota</taxon>
    </lineage>
</organism>
<gene>
    <name evidence="5" type="ORF">E6K72_07005</name>
</gene>
<dbReference type="Pfam" id="PF25876">
    <property type="entry name" value="HH_MFP_RND"/>
    <property type="match status" value="1"/>
</dbReference>
<sequence>MTRTVGQPSATGALVSHPAGDGATSQTASAHVAPSPDRPAPPDAAPAAPPAPAAKPRPTRSPIPLVITALAALVLGGLGVQRWLYGRHHVSTDNAQIQGDVIPVLPRVSGFVAEVRVGENQRVRAGDTLVVLDDRDLAARLAQGEADLAAARAAAGEAHSVGQMEAQLAAAKASVKQAEATAWKAHGDVERYRALAAHGVIGRQQLDAAEAAVSIADAQLQAAHDQVASAEASETSATARVAASRAARDLAALQLSYSRLVAPLSGIVSKKDVEVGELVQVGQPLMSVVPLEDVWVVANLKETEVQNVATGDRVEIRVDSYPGRKF</sequence>
<feature type="compositionally biased region" description="Polar residues" evidence="1">
    <location>
        <begin position="1"/>
        <end position="10"/>
    </location>
</feature>
<keyword evidence="2" id="KW-0472">Membrane</keyword>
<dbReference type="Gene3D" id="2.40.30.170">
    <property type="match status" value="1"/>
</dbReference>
<dbReference type="InterPro" id="IPR058624">
    <property type="entry name" value="MdtA-like_HH"/>
</dbReference>
<feature type="transmembrane region" description="Helical" evidence="2">
    <location>
        <begin position="65"/>
        <end position="85"/>
    </location>
</feature>
<protein>
    <submittedName>
        <fullName evidence="5">HlyD family secretion protein</fullName>
    </submittedName>
</protein>
<dbReference type="Gene3D" id="1.10.287.470">
    <property type="entry name" value="Helix hairpin bin"/>
    <property type="match status" value="3"/>
</dbReference>
<evidence type="ECO:0000256" key="2">
    <source>
        <dbReference type="SAM" id="Phobius"/>
    </source>
</evidence>
<feature type="region of interest" description="Disordered" evidence="1">
    <location>
        <begin position="1"/>
        <end position="59"/>
    </location>
</feature>
<accession>A0A538SUI0</accession>
<evidence type="ECO:0000256" key="1">
    <source>
        <dbReference type="SAM" id="MobiDB-lite"/>
    </source>
</evidence>
<dbReference type="InterPro" id="IPR050739">
    <property type="entry name" value="MFP"/>
</dbReference>
<dbReference type="PANTHER" id="PTHR30386">
    <property type="entry name" value="MEMBRANE FUSION SUBUNIT OF EMRAB-TOLC MULTIDRUG EFFLUX PUMP"/>
    <property type="match status" value="1"/>
</dbReference>
<reference evidence="5 6" key="1">
    <citation type="journal article" date="2019" name="Nat. Microbiol.">
        <title>Mediterranean grassland soil C-N compound turnover is dependent on rainfall and depth, and is mediated by genomically divergent microorganisms.</title>
        <authorList>
            <person name="Diamond S."/>
            <person name="Andeer P.F."/>
            <person name="Li Z."/>
            <person name="Crits-Christoph A."/>
            <person name="Burstein D."/>
            <person name="Anantharaman K."/>
            <person name="Lane K.R."/>
            <person name="Thomas B.C."/>
            <person name="Pan C."/>
            <person name="Northen T.R."/>
            <person name="Banfield J.F."/>
        </authorList>
    </citation>
    <scope>NUCLEOTIDE SEQUENCE [LARGE SCALE GENOMIC DNA]</scope>
    <source>
        <strain evidence="5">WS_2</strain>
    </source>
</reference>
<dbReference type="AlphaFoldDB" id="A0A538SUI0"/>
<evidence type="ECO:0000313" key="5">
    <source>
        <dbReference type="EMBL" id="TMQ55011.1"/>
    </source>
</evidence>
<dbReference type="SUPFAM" id="SSF111369">
    <property type="entry name" value="HlyD-like secretion proteins"/>
    <property type="match status" value="3"/>
</dbReference>
<name>A0A538SUI0_UNCEI</name>
<feature type="domain" description="Multidrug resistance protein MdtA-like alpha-helical hairpin" evidence="3">
    <location>
        <begin position="167"/>
        <end position="231"/>
    </location>
</feature>
<dbReference type="Proteomes" id="UP000317716">
    <property type="component" value="Unassembled WGS sequence"/>
</dbReference>
<feature type="domain" description="Multidrug resistance protein MdtA-like barrel-sandwich hybrid" evidence="4">
    <location>
        <begin position="103"/>
        <end position="289"/>
    </location>
</feature>
<comment type="caution">
    <text evidence="5">The sequence shown here is derived from an EMBL/GenBank/DDBJ whole genome shotgun (WGS) entry which is preliminary data.</text>
</comment>
<dbReference type="Pfam" id="PF25917">
    <property type="entry name" value="BSH_RND"/>
    <property type="match status" value="1"/>
</dbReference>
<feature type="compositionally biased region" description="Pro residues" evidence="1">
    <location>
        <begin position="36"/>
        <end position="59"/>
    </location>
</feature>
<evidence type="ECO:0000259" key="4">
    <source>
        <dbReference type="Pfam" id="PF25917"/>
    </source>
</evidence>
<evidence type="ECO:0000313" key="6">
    <source>
        <dbReference type="Proteomes" id="UP000317716"/>
    </source>
</evidence>
<keyword evidence="2" id="KW-1133">Transmembrane helix</keyword>
<dbReference type="InterPro" id="IPR058625">
    <property type="entry name" value="MdtA-like_BSH"/>
</dbReference>
<evidence type="ECO:0000259" key="3">
    <source>
        <dbReference type="Pfam" id="PF25876"/>
    </source>
</evidence>
<keyword evidence="2" id="KW-0812">Transmembrane</keyword>
<feature type="non-terminal residue" evidence="5">
    <location>
        <position position="326"/>
    </location>
</feature>
<proteinExistence type="predicted"/>
<dbReference type="Gene3D" id="2.40.50.100">
    <property type="match status" value="2"/>
</dbReference>